<comment type="pathway">
    <text evidence="1">Amino-sugar metabolism; 1,6-anhydro-N-acetylmuramate degradation.</text>
</comment>
<dbReference type="NCBIfam" id="NF007139">
    <property type="entry name" value="PRK09585.1-3"/>
    <property type="match status" value="1"/>
</dbReference>
<dbReference type="EMBL" id="JAQIBC010000002">
    <property type="protein sequence ID" value="MDM5263341.1"/>
    <property type="molecule type" value="Genomic_DNA"/>
</dbReference>
<dbReference type="EC" id="2.7.1.170" evidence="1"/>
<dbReference type="Gene3D" id="3.30.420.40">
    <property type="match status" value="2"/>
</dbReference>
<comment type="similarity">
    <text evidence="1">Belongs to the anhydro-N-acetylmuramic acid kinase family.</text>
</comment>
<dbReference type="InterPro" id="IPR043129">
    <property type="entry name" value="ATPase_NBD"/>
</dbReference>
<comment type="catalytic activity">
    <reaction evidence="1">
        <text>1,6-anhydro-N-acetyl-beta-muramate + ATP + H2O = N-acetyl-D-muramate 6-phosphate + ADP + H(+)</text>
        <dbReference type="Rhea" id="RHEA:24952"/>
        <dbReference type="ChEBI" id="CHEBI:15377"/>
        <dbReference type="ChEBI" id="CHEBI:15378"/>
        <dbReference type="ChEBI" id="CHEBI:30616"/>
        <dbReference type="ChEBI" id="CHEBI:58690"/>
        <dbReference type="ChEBI" id="CHEBI:58722"/>
        <dbReference type="ChEBI" id="CHEBI:456216"/>
        <dbReference type="EC" id="2.7.1.170"/>
    </reaction>
</comment>
<evidence type="ECO:0000256" key="1">
    <source>
        <dbReference type="HAMAP-Rule" id="MF_01270"/>
    </source>
</evidence>
<comment type="function">
    <text evidence="1">Catalyzes the specific phosphorylation of 1,6-anhydro-N-acetylmuramic acid (anhMurNAc) with the simultaneous cleavage of the 1,6-anhydro ring, generating MurNAc-6-P. Is required for the utilization of anhMurNAc either imported from the medium or derived from its own cell wall murein, and thus plays a role in cell wall recycling.</text>
</comment>
<name>A0ABT7QQI2_9BACT</name>
<comment type="caution">
    <text evidence="2">The sequence shown here is derived from an EMBL/GenBank/DDBJ whole genome shotgun (WGS) entry which is preliminary data.</text>
</comment>
<keyword evidence="1 2" id="KW-0418">Kinase</keyword>
<keyword evidence="3" id="KW-1185">Reference proteome</keyword>
<dbReference type="SUPFAM" id="SSF53067">
    <property type="entry name" value="Actin-like ATPase domain"/>
    <property type="match status" value="1"/>
</dbReference>
<keyword evidence="1" id="KW-0067">ATP-binding</keyword>
<dbReference type="PANTHER" id="PTHR30605">
    <property type="entry name" value="ANHYDRO-N-ACETYLMURAMIC ACID KINASE"/>
    <property type="match status" value="1"/>
</dbReference>
<dbReference type="RefSeq" id="WP_289401450.1">
    <property type="nucleotide sequence ID" value="NZ_JAQIBC010000002.1"/>
</dbReference>
<dbReference type="Pfam" id="PF03702">
    <property type="entry name" value="AnmK"/>
    <property type="match status" value="1"/>
</dbReference>
<protein>
    <recommendedName>
        <fullName evidence="1">Anhydro-N-acetylmuramic acid kinase</fullName>
        <ecNumber evidence="1">2.7.1.170</ecNumber>
    </recommendedName>
    <alternativeName>
        <fullName evidence="1">AnhMurNAc kinase</fullName>
    </alternativeName>
</protein>
<keyword evidence="1" id="KW-0119">Carbohydrate metabolism</keyword>
<feature type="binding site" evidence="1">
    <location>
        <begin position="12"/>
        <end position="19"/>
    </location>
    <ligand>
        <name>ATP</name>
        <dbReference type="ChEBI" id="CHEBI:30616"/>
    </ligand>
</feature>
<dbReference type="HAMAP" id="MF_01270">
    <property type="entry name" value="AnhMurNAc_kinase"/>
    <property type="match status" value="1"/>
</dbReference>
<dbReference type="PANTHER" id="PTHR30605:SF0">
    <property type="entry name" value="ANHYDRO-N-ACETYLMURAMIC ACID KINASE"/>
    <property type="match status" value="1"/>
</dbReference>
<organism evidence="2 3">
    <name type="scientific">Sulfurovum xiamenensis</name>
    <dbReference type="NCBI Taxonomy" id="3019066"/>
    <lineage>
        <taxon>Bacteria</taxon>
        <taxon>Pseudomonadati</taxon>
        <taxon>Campylobacterota</taxon>
        <taxon>Epsilonproteobacteria</taxon>
        <taxon>Campylobacterales</taxon>
        <taxon>Sulfurovaceae</taxon>
        <taxon>Sulfurovum</taxon>
    </lineage>
</organism>
<dbReference type="CDD" id="cd24050">
    <property type="entry name" value="ASKHA_NBD_ANMK"/>
    <property type="match status" value="1"/>
</dbReference>
<keyword evidence="1" id="KW-0547">Nucleotide-binding</keyword>
<evidence type="ECO:0000313" key="3">
    <source>
        <dbReference type="Proteomes" id="UP001169066"/>
    </source>
</evidence>
<keyword evidence="1 2" id="KW-0808">Transferase</keyword>
<dbReference type="GO" id="GO:0016301">
    <property type="term" value="F:kinase activity"/>
    <property type="evidence" value="ECO:0007669"/>
    <property type="project" value="UniProtKB-KW"/>
</dbReference>
<dbReference type="Proteomes" id="UP001169066">
    <property type="component" value="Unassembled WGS sequence"/>
</dbReference>
<reference evidence="2" key="1">
    <citation type="submission" date="2023-01" db="EMBL/GenBank/DDBJ databases">
        <title>Sulfurovum sp. XTW-4 genome assembly.</title>
        <authorList>
            <person name="Wang J."/>
        </authorList>
    </citation>
    <scope>NUCLEOTIDE SEQUENCE</scope>
    <source>
        <strain evidence="2">XTW-4</strain>
    </source>
</reference>
<evidence type="ECO:0000313" key="2">
    <source>
        <dbReference type="EMBL" id="MDM5263341.1"/>
    </source>
</evidence>
<accession>A0ABT7QQI2</accession>
<gene>
    <name evidence="1" type="primary">anmK</name>
    <name evidence="2" type="ORF">PF327_03950</name>
</gene>
<dbReference type="InterPro" id="IPR005338">
    <property type="entry name" value="Anhydro_N_Ac-Mur_kinase"/>
</dbReference>
<comment type="pathway">
    <text evidence="1">Cell wall biogenesis; peptidoglycan recycling.</text>
</comment>
<proteinExistence type="inferred from homology"/>
<sequence length="357" mass="39175">MNKEHYIGIMSGTSLDGVDVILCEIDSNSCKLITSLEYPMPLELKSEILRVIEENCTLESLGEIDHRLGLLFTQAVGALLIRENIDPSGINAIGLHGQTLWHAPEGEYPFTMQLGDPNILAAKTGIPVVADFRRKDVALGGQGAPFAPAFHEFIFSNINSSVSVVNIGGMANITVLGDKLIGYDTGCGNVLLDMWIAEHQGKAYDENGEWASTGVVDYTLLDKMMSDDFFQEPYPKSTGREKFNNVWLQKYLSGHTHNPEDVQRTLLELTAMSISNEVLKFNPDITLLCGGGAKNTFLVERIKVLMPNVEVAISANADQIEAMTFAWLAYKRIHHQKVNLKDVTGASDNAVLGGIYV</sequence>